<dbReference type="PROSITE" id="PS50883">
    <property type="entry name" value="EAL"/>
    <property type="match status" value="1"/>
</dbReference>
<dbReference type="EMBL" id="JQBY01000010">
    <property type="protein sequence ID" value="KRN82427.1"/>
    <property type="molecule type" value="Genomic_DNA"/>
</dbReference>
<dbReference type="AlphaFoldDB" id="A0A0R2JZD7"/>
<dbReference type="SUPFAM" id="SSF141868">
    <property type="entry name" value="EAL domain-like"/>
    <property type="match status" value="1"/>
</dbReference>
<dbReference type="Proteomes" id="UP000051749">
    <property type="component" value="Unassembled WGS sequence"/>
</dbReference>
<dbReference type="Gene3D" id="3.20.20.450">
    <property type="entry name" value="EAL domain"/>
    <property type="match status" value="1"/>
</dbReference>
<dbReference type="InterPro" id="IPR001633">
    <property type="entry name" value="EAL_dom"/>
</dbReference>
<accession>A0A0R2JZD7</accession>
<reference evidence="2 3" key="1">
    <citation type="journal article" date="2015" name="Genome Announc.">
        <title>Expanding the biotechnology potential of lactobacilli through comparative genomics of 213 strains and associated genera.</title>
        <authorList>
            <person name="Sun Z."/>
            <person name="Harris H.M."/>
            <person name="McCann A."/>
            <person name="Guo C."/>
            <person name="Argimon S."/>
            <person name="Zhang W."/>
            <person name="Yang X."/>
            <person name="Jeffery I.B."/>
            <person name="Cooney J.C."/>
            <person name="Kagawa T.F."/>
            <person name="Liu W."/>
            <person name="Song Y."/>
            <person name="Salvetti E."/>
            <person name="Wrobel A."/>
            <person name="Rasinkangas P."/>
            <person name="Parkhill J."/>
            <person name="Rea M.C."/>
            <person name="O'Sullivan O."/>
            <person name="Ritari J."/>
            <person name="Douillard F.P."/>
            <person name="Paul Ross R."/>
            <person name="Yang R."/>
            <person name="Briner A.E."/>
            <person name="Felis G.E."/>
            <person name="de Vos W.M."/>
            <person name="Barrangou R."/>
            <person name="Klaenhammer T.R."/>
            <person name="Caufield P.W."/>
            <person name="Cui Y."/>
            <person name="Zhang H."/>
            <person name="O'Toole P.W."/>
        </authorList>
    </citation>
    <scope>NUCLEOTIDE SEQUENCE [LARGE SCALE GENOMIC DNA]</scope>
    <source>
        <strain evidence="2 3">DSM 22301</strain>
    </source>
</reference>
<comment type="caution">
    <text evidence="2">The sequence shown here is derived from an EMBL/GenBank/DDBJ whole genome shotgun (WGS) entry which is preliminary data.</text>
</comment>
<sequence>MIFWRDFAKAHKIRFILEGIENEKIDQFIDLFNIDIRQGYYYEKPHPIQLDANK</sequence>
<evidence type="ECO:0000259" key="1">
    <source>
        <dbReference type="PROSITE" id="PS50883"/>
    </source>
</evidence>
<dbReference type="InterPro" id="IPR035919">
    <property type="entry name" value="EAL_sf"/>
</dbReference>
<feature type="domain" description="EAL" evidence="1">
    <location>
        <begin position="1"/>
        <end position="54"/>
    </location>
</feature>
<protein>
    <recommendedName>
        <fullName evidence="1">EAL domain-containing protein</fullName>
    </recommendedName>
</protein>
<evidence type="ECO:0000313" key="3">
    <source>
        <dbReference type="Proteomes" id="UP000051749"/>
    </source>
</evidence>
<gene>
    <name evidence="2" type="ORF">IV87_GL000182</name>
</gene>
<organism evidence="2 3">
    <name type="scientific">Pediococcus ethanolidurans</name>
    <dbReference type="NCBI Taxonomy" id="319653"/>
    <lineage>
        <taxon>Bacteria</taxon>
        <taxon>Bacillati</taxon>
        <taxon>Bacillota</taxon>
        <taxon>Bacilli</taxon>
        <taxon>Lactobacillales</taxon>
        <taxon>Lactobacillaceae</taxon>
        <taxon>Pediococcus</taxon>
    </lineage>
</organism>
<name>A0A0R2JZD7_9LACO</name>
<proteinExistence type="predicted"/>
<evidence type="ECO:0000313" key="2">
    <source>
        <dbReference type="EMBL" id="KRN82427.1"/>
    </source>
</evidence>